<dbReference type="Pfam" id="PF01546">
    <property type="entry name" value="Peptidase_M20"/>
    <property type="match status" value="1"/>
</dbReference>
<dbReference type="NCBIfam" id="TIGR01882">
    <property type="entry name" value="peptidase-T"/>
    <property type="match status" value="1"/>
</dbReference>
<evidence type="ECO:0000256" key="9">
    <source>
        <dbReference type="PIRSR" id="PIRSR037215-2"/>
    </source>
</evidence>
<dbReference type="NCBIfam" id="NF003976">
    <property type="entry name" value="PRK05469.1"/>
    <property type="match status" value="1"/>
</dbReference>
<keyword evidence="2" id="KW-0645">Protease</keyword>
<feature type="binding site" evidence="9">
    <location>
        <position position="381"/>
    </location>
    <ligand>
        <name>Zn(2+)</name>
        <dbReference type="ChEBI" id="CHEBI:29105"/>
        <label>2</label>
    </ligand>
</feature>
<evidence type="ECO:0000256" key="2">
    <source>
        <dbReference type="ARBA" id="ARBA00022670"/>
    </source>
</evidence>
<organism evidence="11 12">
    <name type="scientific">Rhizobium terricola</name>
    <dbReference type="NCBI Taxonomy" id="2728849"/>
    <lineage>
        <taxon>Bacteria</taxon>
        <taxon>Pseudomonadati</taxon>
        <taxon>Pseudomonadota</taxon>
        <taxon>Alphaproteobacteria</taxon>
        <taxon>Hyphomicrobiales</taxon>
        <taxon>Rhizobiaceae</taxon>
        <taxon>Rhizobium/Agrobacterium group</taxon>
        <taxon>Rhizobium</taxon>
    </lineage>
</organism>
<proteinExistence type="inferred from homology"/>
<dbReference type="InterPro" id="IPR036264">
    <property type="entry name" value="Bact_exopeptidase_dim_dom"/>
</dbReference>
<feature type="binding site" evidence="9">
    <location>
        <position position="199"/>
    </location>
    <ligand>
        <name>Zn(2+)</name>
        <dbReference type="ChEBI" id="CHEBI:29105"/>
        <label>1</label>
    </ligand>
</feature>
<keyword evidence="11" id="KW-0031">Aminopeptidase</keyword>
<feature type="active site" description="Proton acceptor" evidence="8">
    <location>
        <position position="176"/>
    </location>
</feature>
<feature type="binding site" evidence="9">
    <location>
        <position position="177"/>
    </location>
    <ligand>
        <name>Zn(2+)</name>
        <dbReference type="ChEBI" id="CHEBI:29105"/>
        <label>2</label>
    </ligand>
</feature>
<keyword evidence="3 9" id="KW-0479">Metal-binding</keyword>
<dbReference type="CDD" id="cd03892">
    <property type="entry name" value="M20_peptT"/>
    <property type="match status" value="1"/>
</dbReference>
<evidence type="ECO:0000259" key="10">
    <source>
        <dbReference type="Pfam" id="PF07687"/>
    </source>
</evidence>
<evidence type="ECO:0000256" key="5">
    <source>
        <dbReference type="ARBA" id="ARBA00022833"/>
    </source>
</evidence>
<evidence type="ECO:0000256" key="7">
    <source>
        <dbReference type="NCBIfam" id="TIGR01882"/>
    </source>
</evidence>
<feature type="binding site" evidence="9">
    <location>
        <position position="142"/>
    </location>
    <ligand>
        <name>Zn(2+)</name>
        <dbReference type="ChEBI" id="CHEBI:29105"/>
        <label>1</label>
    </ligand>
</feature>
<dbReference type="SUPFAM" id="SSF55031">
    <property type="entry name" value="Bacterial exopeptidase dimerisation domain"/>
    <property type="match status" value="1"/>
</dbReference>
<dbReference type="GO" id="GO:0045148">
    <property type="term" value="F:tripeptide aminopeptidase activity"/>
    <property type="evidence" value="ECO:0007669"/>
    <property type="project" value="UniProtKB-UniRule"/>
</dbReference>
<accession>A0A7Y0FUH3</accession>
<dbReference type="EC" id="3.4.11.4" evidence="7"/>
<dbReference type="SUPFAM" id="SSF53187">
    <property type="entry name" value="Zn-dependent exopeptidases"/>
    <property type="match status" value="1"/>
</dbReference>
<dbReference type="Gene3D" id="3.30.70.360">
    <property type="match status" value="1"/>
</dbReference>
<protein>
    <recommendedName>
        <fullName evidence="7">Peptidase T</fullName>
        <ecNumber evidence="7">3.4.11.4</ecNumber>
    </recommendedName>
</protein>
<comment type="similarity">
    <text evidence="1">Belongs to the peptidase M20B family.</text>
</comment>
<keyword evidence="12" id="KW-1185">Reference proteome</keyword>
<reference evidence="11 12" key="1">
    <citation type="submission" date="2020-04" db="EMBL/GenBank/DDBJ databases">
        <title>Rhizobium sp. S-51 isolated from soil.</title>
        <authorList>
            <person name="Dahal R.H."/>
        </authorList>
    </citation>
    <scope>NUCLEOTIDE SEQUENCE [LARGE SCALE GENOMIC DNA]</scope>
    <source>
        <strain evidence="11 12">S-51</strain>
    </source>
</reference>
<gene>
    <name evidence="11" type="primary">pepT</name>
    <name evidence="11" type="ORF">HHL25_04470</name>
</gene>
<evidence type="ECO:0000256" key="4">
    <source>
        <dbReference type="ARBA" id="ARBA00022801"/>
    </source>
</evidence>
<dbReference type="PANTHER" id="PTHR42994">
    <property type="entry name" value="PEPTIDASE T"/>
    <property type="match status" value="1"/>
</dbReference>
<dbReference type="InterPro" id="IPR002933">
    <property type="entry name" value="Peptidase_M20"/>
</dbReference>
<comment type="cofactor">
    <cofactor evidence="9">
        <name>Zn(2+)</name>
        <dbReference type="ChEBI" id="CHEBI:29105"/>
    </cofactor>
    <text evidence="9">Binds 2 Zn(2+) ions per subunit.</text>
</comment>
<evidence type="ECO:0000256" key="8">
    <source>
        <dbReference type="PIRSR" id="PIRSR037215-1"/>
    </source>
</evidence>
<evidence type="ECO:0000256" key="1">
    <source>
        <dbReference type="ARBA" id="ARBA00009692"/>
    </source>
</evidence>
<dbReference type="Gene3D" id="3.40.630.10">
    <property type="entry name" value="Zn peptidases"/>
    <property type="match status" value="1"/>
</dbReference>
<dbReference type="PIRSF" id="PIRSF037215">
    <property type="entry name" value="Peptidase_M20B"/>
    <property type="match status" value="1"/>
</dbReference>
<dbReference type="PANTHER" id="PTHR42994:SF1">
    <property type="entry name" value="PEPTIDASE T"/>
    <property type="match status" value="1"/>
</dbReference>
<feature type="active site" evidence="8">
    <location>
        <position position="81"/>
    </location>
</feature>
<dbReference type="InterPro" id="IPR001261">
    <property type="entry name" value="ArgE/DapE_CS"/>
</dbReference>
<keyword evidence="5 9" id="KW-0862">Zinc</keyword>
<name>A0A7Y0FUH3_9HYPH</name>
<dbReference type="GO" id="GO:0006518">
    <property type="term" value="P:peptide metabolic process"/>
    <property type="evidence" value="ECO:0007669"/>
    <property type="project" value="InterPro"/>
</dbReference>
<dbReference type="AlphaFoldDB" id="A0A7Y0FUH3"/>
<dbReference type="Pfam" id="PF07687">
    <property type="entry name" value="M20_dimer"/>
    <property type="match status" value="1"/>
</dbReference>
<dbReference type="Proteomes" id="UP000541470">
    <property type="component" value="Unassembled WGS sequence"/>
</dbReference>
<dbReference type="InterPro" id="IPR011650">
    <property type="entry name" value="Peptidase_M20_dimer"/>
</dbReference>
<comment type="caution">
    <text evidence="11">The sequence shown here is derived from an EMBL/GenBank/DDBJ whole genome shotgun (WGS) entry which is preliminary data.</text>
</comment>
<feature type="binding site" evidence="9">
    <location>
        <position position="79"/>
    </location>
    <ligand>
        <name>Zn(2+)</name>
        <dbReference type="ChEBI" id="CHEBI:29105"/>
        <label>1</label>
    </ligand>
</feature>
<dbReference type="NCBIfam" id="NF009920">
    <property type="entry name" value="PRK13381.1"/>
    <property type="match status" value="1"/>
</dbReference>
<evidence type="ECO:0000313" key="11">
    <source>
        <dbReference type="EMBL" id="NML73378.1"/>
    </source>
</evidence>
<dbReference type="EMBL" id="JABBGK010000001">
    <property type="protein sequence ID" value="NML73378.1"/>
    <property type="molecule type" value="Genomic_DNA"/>
</dbReference>
<dbReference type="GO" id="GO:0008270">
    <property type="term" value="F:zinc ion binding"/>
    <property type="evidence" value="ECO:0007669"/>
    <property type="project" value="InterPro"/>
</dbReference>
<feature type="binding site" evidence="9">
    <location>
        <position position="142"/>
    </location>
    <ligand>
        <name>Zn(2+)</name>
        <dbReference type="ChEBI" id="CHEBI:29105"/>
        <label>2</label>
    </ligand>
</feature>
<dbReference type="GO" id="GO:0005829">
    <property type="term" value="C:cytosol"/>
    <property type="evidence" value="ECO:0007669"/>
    <property type="project" value="TreeGrafter"/>
</dbReference>
<dbReference type="PROSITE" id="PS00759">
    <property type="entry name" value="ARGE_DAPE_CPG2_2"/>
    <property type="match status" value="1"/>
</dbReference>
<keyword evidence="4 11" id="KW-0378">Hydrolase</keyword>
<dbReference type="GO" id="GO:0006508">
    <property type="term" value="P:proteolysis"/>
    <property type="evidence" value="ECO:0007669"/>
    <property type="project" value="UniProtKB-UniRule"/>
</dbReference>
<keyword evidence="6" id="KW-0482">Metalloprotease</keyword>
<dbReference type="InterPro" id="IPR010161">
    <property type="entry name" value="Peptidase_M20B"/>
</dbReference>
<sequence>MTDTVLDRLLRYVVIDTQSDPSSDTQPSTEKQKDLGRLLAEELLAIGLGDAHMDEHGNVYATLASNVAKDVPVICLCSHMDTAPDFTGTGVKPQIVRNYGGGDIRLIGDATQVIRVADHPELADQVGHDIVTTDGTTLLGADDKAGIAEIMTAIAHLVAHPEIPHGTVKVLFTTDEEIGRGADKVDLKKLGAEFGYTLDGSTVGEIEDETFSADGVDITITGVAMHPGTAKGKMENAIKIAGAIVARLPGEIAPETTEGRQGFIHPTDIAGSMESASLGFIIRDFDDQGLAVKEALLAEIARDVLKDYPGSTFTFEVKEQYRNMKVVLDRHPEVVENLVEAVRRVALEPVRHSIRGGTDGSRLSFMGLPCPNIYTGGHAYHSPLEWVSVQDMEKSVQTIIELVKVWEERTPG</sequence>
<dbReference type="GO" id="GO:0008237">
    <property type="term" value="F:metallopeptidase activity"/>
    <property type="evidence" value="ECO:0007669"/>
    <property type="project" value="UniProtKB-KW"/>
</dbReference>
<feature type="domain" description="Peptidase M20 dimerisation" evidence="10">
    <location>
        <begin position="210"/>
        <end position="308"/>
    </location>
</feature>
<evidence type="ECO:0000256" key="3">
    <source>
        <dbReference type="ARBA" id="ARBA00022723"/>
    </source>
</evidence>
<evidence type="ECO:0000313" key="12">
    <source>
        <dbReference type="Proteomes" id="UP000541470"/>
    </source>
</evidence>
<evidence type="ECO:0000256" key="6">
    <source>
        <dbReference type="ARBA" id="ARBA00023049"/>
    </source>
</evidence>
<dbReference type="RefSeq" id="WP_169587670.1">
    <property type="nucleotide sequence ID" value="NZ_JABBGK010000001.1"/>
</dbReference>